<dbReference type="GO" id="GO:0006629">
    <property type="term" value="P:lipid metabolic process"/>
    <property type="evidence" value="ECO:0007669"/>
    <property type="project" value="InterPro"/>
</dbReference>
<organism evidence="2 3">
    <name type="scientific">Marinomonas spartinae</name>
    <dbReference type="NCBI Taxonomy" id="1792290"/>
    <lineage>
        <taxon>Bacteria</taxon>
        <taxon>Pseudomonadati</taxon>
        <taxon>Pseudomonadota</taxon>
        <taxon>Gammaproteobacteria</taxon>
        <taxon>Oceanospirillales</taxon>
        <taxon>Oceanospirillaceae</taxon>
        <taxon>Marinomonas</taxon>
    </lineage>
</organism>
<protein>
    <submittedName>
        <fullName evidence="2">Lipase (Class 3)</fullName>
    </submittedName>
</protein>
<reference evidence="2 3" key="1">
    <citation type="submission" date="2016-06" db="EMBL/GenBank/DDBJ databases">
        <authorList>
            <person name="Kjaerup R.B."/>
            <person name="Dalgaard T.S."/>
            <person name="Juul-Madsen H.R."/>
        </authorList>
    </citation>
    <scope>NUCLEOTIDE SEQUENCE [LARGE SCALE GENOMIC DNA]</scope>
    <source>
        <strain evidence="2 3">CECT 8886</strain>
    </source>
</reference>
<dbReference type="RefSeq" id="WP_067017786.1">
    <property type="nucleotide sequence ID" value="NZ_FLOB01000007.1"/>
</dbReference>
<keyword evidence="3" id="KW-1185">Reference proteome</keyword>
<dbReference type="STRING" id="1792290.MSP8886_02980"/>
<evidence type="ECO:0000313" key="3">
    <source>
        <dbReference type="Proteomes" id="UP000092544"/>
    </source>
</evidence>
<accession>A0A1A8TMM3</accession>
<dbReference type="OrthoDB" id="5522031at2"/>
<dbReference type="Pfam" id="PF01764">
    <property type="entry name" value="Lipase_3"/>
    <property type="match status" value="1"/>
</dbReference>
<dbReference type="InterPro" id="IPR029058">
    <property type="entry name" value="AB_hydrolase_fold"/>
</dbReference>
<dbReference type="Proteomes" id="UP000092544">
    <property type="component" value="Unassembled WGS sequence"/>
</dbReference>
<dbReference type="SUPFAM" id="SSF53474">
    <property type="entry name" value="alpha/beta-Hydrolases"/>
    <property type="match status" value="1"/>
</dbReference>
<feature type="domain" description="Fungal lipase-type" evidence="1">
    <location>
        <begin position="89"/>
        <end position="217"/>
    </location>
</feature>
<dbReference type="EMBL" id="FLOB01000007">
    <property type="protein sequence ID" value="SBS34155.1"/>
    <property type="molecule type" value="Genomic_DNA"/>
</dbReference>
<evidence type="ECO:0000313" key="2">
    <source>
        <dbReference type="EMBL" id="SBS34155.1"/>
    </source>
</evidence>
<sequence length="391" mass="42430">MSLLTPSLSVELAALSYDVKKPSSVFGGYDLKITSTVKGFFSFDLSNGPIKATSGGFVSHMKGNETGFVLVGKGVSTVGRSNPFKNDLVFSMRGTDAASDWSSDFRTSICVSDSGKTVHSGFYEIFEMIKGSLAKHVEQMKPGGTLHCVGHSLGGALALMVADWVKSTYSCEVKLYSFGAPKVGYTDFALSATNRIGLKNIYRCVNGGDVVPMVPVWPFVHVPYNAAEYCLDNNKLINPLQHKMVRYSRNCEGKTWTSINKEVGFHSNKRVVLSVKQASQVQPSIFWMNRLSEGLLTLLNDTKHGAAQVLQSAVANGLNLYDKIAMILSEGALGSPSLAGAATGLLACMLKFSGYAGVKVKDLSYSFIRWVFEQTLKMVYRLARTALSLVD</sequence>
<proteinExistence type="predicted"/>
<dbReference type="CDD" id="cd00519">
    <property type="entry name" value="Lipase_3"/>
    <property type="match status" value="1"/>
</dbReference>
<gene>
    <name evidence="2" type="ORF">MSP8886_02980</name>
</gene>
<dbReference type="AlphaFoldDB" id="A0A1A8TMM3"/>
<name>A0A1A8TMM3_9GAMM</name>
<dbReference type="PANTHER" id="PTHR45856">
    <property type="entry name" value="ALPHA/BETA-HYDROLASES SUPERFAMILY PROTEIN"/>
    <property type="match status" value="1"/>
</dbReference>
<dbReference type="PANTHER" id="PTHR45856:SF24">
    <property type="entry name" value="FUNGAL LIPASE-LIKE DOMAIN-CONTAINING PROTEIN"/>
    <property type="match status" value="1"/>
</dbReference>
<dbReference type="Gene3D" id="3.40.50.1820">
    <property type="entry name" value="alpha/beta hydrolase"/>
    <property type="match status" value="1"/>
</dbReference>
<evidence type="ECO:0000259" key="1">
    <source>
        <dbReference type="Pfam" id="PF01764"/>
    </source>
</evidence>
<dbReference type="InterPro" id="IPR051218">
    <property type="entry name" value="Sec_MonoDiacylglyc_Lipase"/>
</dbReference>
<dbReference type="InterPro" id="IPR002921">
    <property type="entry name" value="Fungal_lipase-type"/>
</dbReference>